<dbReference type="PANTHER" id="PTHR39340:SF1">
    <property type="entry name" value="SULFOFRUCTOSEPHOSPHATE ALDOLASE"/>
    <property type="match status" value="1"/>
</dbReference>
<dbReference type="KEGG" id="emx:FKV68_08680"/>
<gene>
    <name evidence="3" type="ORF">FKV68_08680</name>
</gene>
<keyword evidence="4" id="KW-1185">Reference proteome</keyword>
<evidence type="ECO:0000256" key="1">
    <source>
        <dbReference type="ARBA" id="ARBA00008679"/>
    </source>
</evidence>
<dbReference type="AlphaFoldDB" id="A0A859QJR6"/>
<protein>
    <submittedName>
        <fullName evidence="3">Tagatose 1,6-diphosphate aldolase</fullName>
    </submittedName>
</protein>
<dbReference type="InterPro" id="IPR002915">
    <property type="entry name" value="DeoC/FbaB/LacD_aldolase"/>
</dbReference>
<reference evidence="3 4" key="1">
    <citation type="submission" date="2019-06" db="EMBL/GenBank/DDBJ databases">
        <title>Complete genome sequence of Ensifer mexicanus ITTG R7 isolated from nodules of Acacia angustissima (Mill.) Kuntze.</title>
        <authorList>
            <person name="Rincon-Rosales R."/>
            <person name="Rogel M.A."/>
            <person name="Guerrero G."/>
            <person name="Rincon-Molina C.I."/>
            <person name="Lopez-Lopez A."/>
            <person name="Martinez-Romero E."/>
        </authorList>
    </citation>
    <scope>NUCLEOTIDE SEQUENCE [LARGE SCALE GENOMIC DNA]</scope>
    <source>
        <strain evidence="3 4">ITTG R7</strain>
    </source>
</reference>
<proteinExistence type="inferred from homology"/>
<dbReference type="Pfam" id="PF01791">
    <property type="entry name" value="DeoC"/>
    <property type="match status" value="1"/>
</dbReference>
<dbReference type="GO" id="GO:0061595">
    <property type="term" value="F:6-deoxy-6-sulfofructose-1-phosphate aldolase activity"/>
    <property type="evidence" value="ECO:0007669"/>
    <property type="project" value="TreeGrafter"/>
</dbReference>
<dbReference type="RefSeq" id="WP_180941068.1">
    <property type="nucleotide sequence ID" value="NZ_CP041238.1"/>
</dbReference>
<dbReference type="GO" id="GO:1902777">
    <property type="term" value="P:6-sulfoquinovose(1-) catabolic process"/>
    <property type="evidence" value="ECO:0007669"/>
    <property type="project" value="TreeGrafter"/>
</dbReference>
<dbReference type="Gene3D" id="3.20.20.70">
    <property type="entry name" value="Aldolase class I"/>
    <property type="match status" value="1"/>
</dbReference>
<accession>A0A859QJR6</accession>
<dbReference type="SMART" id="SM01133">
    <property type="entry name" value="DeoC"/>
    <property type="match status" value="1"/>
</dbReference>
<dbReference type="NCBIfam" id="NF009498">
    <property type="entry name" value="PRK12858.1"/>
    <property type="match status" value="1"/>
</dbReference>
<dbReference type="Proteomes" id="UP000510721">
    <property type="component" value="Chromosome"/>
</dbReference>
<name>A0A859QJR6_9HYPH</name>
<dbReference type="EMBL" id="CP041238">
    <property type="protein sequence ID" value="QLL61517.1"/>
    <property type="molecule type" value="Genomic_DNA"/>
</dbReference>
<sequence length="345" mass="38577">MEMSAGKLWSMRRLSSPDGFFMMNAVDQRPAVEALVAECVGRDVATYDEIGALKKTLIELLSSSGTAIQVDPDYGYPYGYGSLDPSRGLIVAAEAGTCDEDQGGRRNFLNPGWSVEKIKRLGADAVKVTVWYRPEASPDTLRHQREFVEAIGRECRRHDIAFLICPMAYAFPGEVNPDQWEPHKQPAILEETLCELRKERYGLDLFQLENPIRNRDLVDPDDGSAASANVQSAYNRIDSLLDRPWVMMSAGAGRDAYRRTLTFAFRAGASGYLAGRVMWGEAAKRFPDIGGVRAALRGHDTERYIEDIQTLLRKCGKSWHRKLAPSGDMRMAHARASFKSEYPAF</sequence>
<evidence type="ECO:0000256" key="2">
    <source>
        <dbReference type="ARBA" id="ARBA00023239"/>
    </source>
</evidence>
<dbReference type="SUPFAM" id="SSF51569">
    <property type="entry name" value="Aldolase"/>
    <property type="match status" value="1"/>
</dbReference>
<organism evidence="3 4">
    <name type="scientific">Sinorhizobium mexicanum</name>
    <dbReference type="NCBI Taxonomy" id="375549"/>
    <lineage>
        <taxon>Bacteria</taxon>
        <taxon>Pseudomonadati</taxon>
        <taxon>Pseudomonadota</taxon>
        <taxon>Alphaproteobacteria</taxon>
        <taxon>Hyphomicrobiales</taxon>
        <taxon>Rhizobiaceae</taxon>
        <taxon>Sinorhizobium/Ensifer group</taxon>
        <taxon>Sinorhizobium</taxon>
    </lineage>
</organism>
<dbReference type="InterPro" id="IPR050552">
    <property type="entry name" value="LacD_aldolase"/>
</dbReference>
<dbReference type="InterPro" id="IPR013785">
    <property type="entry name" value="Aldolase_TIM"/>
</dbReference>
<comment type="similarity">
    <text evidence="1">Belongs to the aldolase LacD family.</text>
</comment>
<dbReference type="PANTHER" id="PTHR39340">
    <property type="entry name" value="SULFOFRUCTOSEPHOSPHATE ALDOLASE"/>
    <property type="match status" value="1"/>
</dbReference>
<evidence type="ECO:0000313" key="3">
    <source>
        <dbReference type="EMBL" id="QLL61517.1"/>
    </source>
</evidence>
<keyword evidence="2" id="KW-0456">Lyase</keyword>
<evidence type="ECO:0000313" key="4">
    <source>
        <dbReference type="Proteomes" id="UP000510721"/>
    </source>
</evidence>